<dbReference type="InParanoid" id="A0A1V9Y346"/>
<dbReference type="Proteomes" id="UP000192247">
    <property type="component" value="Unassembled WGS sequence"/>
</dbReference>
<evidence type="ECO:0000313" key="2">
    <source>
        <dbReference type="EMBL" id="OQR80103.1"/>
    </source>
</evidence>
<proteinExistence type="predicted"/>
<reference evidence="2 3" key="1">
    <citation type="journal article" date="2017" name="Gigascience">
        <title>Draft genome of the honey bee ectoparasitic mite, Tropilaelaps mercedesae, is shaped by the parasitic life history.</title>
        <authorList>
            <person name="Dong X."/>
            <person name="Armstrong S.D."/>
            <person name="Xia D."/>
            <person name="Makepeace B.L."/>
            <person name="Darby A.C."/>
            <person name="Kadowaki T."/>
        </authorList>
    </citation>
    <scope>NUCLEOTIDE SEQUENCE [LARGE SCALE GENOMIC DNA]</scope>
    <source>
        <strain evidence="2">Wuxi-XJTLU</strain>
    </source>
</reference>
<gene>
    <name evidence="2" type="ORF">BIW11_05290</name>
</gene>
<sequence>MSLPTQKCLRVFILPAMLTLVKAHQSNFGHNSVQVLGSQKSSWSGSHSYFRWVPHQIPLPRPSFSIRRVPLPLPYPVFRHHQVPMYAPKDVSRMNAQKSVK</sequence>
<protein>
    <recommendedName>
        <fullName evidence="4">Secreted protein</fullName>
    </recommendedName>
</protein>
<name>A0A1V9Y346_9ACAR</name>
<feature type="signal peptide" evidence="1">
    <location>
        <begin position="1"/>
        <end position="23"/>
    </location>
</feature>
<dbReference type="OrthoDB" id="10522975at2759"/>
<comment type="caution">
    <text evidence="2">The sequence shown here is derived from an EMBL/GenBank/DDBJ whole genome shotgun (WGS) entry which is preliminary data.</text>
</comment>
<feature type="non-terminal residue" evidence="2">
    <location>
        <position position="101"/>
    </location>
</feature>
<organism evidence="2 3">
    <name type="scientific">Tropilaelaps mercedesae</name>
    <dbReference type="NCBI Taxonomy" id="418985"/>
    <lineage>
        <taxon>Eukaryota</taxon>
        <taxon>Metazoa</taxon>
        <taxon>Ecdysozoa</taxon>
        <taxon>Arthropoda</taxon>
        <taxon>Chelicerata</taxon>
        <taxon>Arachnida</taxon>
        <taxon>Acari</taxon>
        <taxon>Parasitiformes</taxon>
        <taxon>Mesostigmata</taxon>
        <taxon>Gamasina</taxon>
        <taxon>Dermanyssoidea</taxon>
        <taxon>Laelapidae</taxon>
        <taxon>Tropilaelaps</taxon>
    </lineage>
</organism>
<keyword evidence="3" id="KW-1185">Reference proteome</keyword>
<accession>A0A1V9Y346</accession>
<dbReference type="EMBL" id="MNPL01000342">
    <property type="protein sequence ID" value="OQR80103.1"/>
    <property type="molecule type" value="Genomic_DNA"/>
</dbReference>
<evidence type="ECO:0000313" key="3">
    <source>
        <dbReference type="Proteomes" id="UP000192247"/>
    </source>
</evidence>
<evidence type="ECO:0000256" key="1">
    <source>
        <dbReference type="SAM" id="SignalP"/>
    </source>
</evidence>
<dbReference type="AlphaFoldDB" id="A0A1V9Y346"/>
<feature type="chain" id="PRO_5013116917" description="Secreted protein" evidence="1">
    <location>
        <begin position="24"/>
        <end position="101"/>
    </location>
</feature>
<evidence type="ECO:0008006" key="4">
    <source>
        <dbReference type="Google" id="ProtNLM"/>
    </source>
</evidence>
<keyword evidence="1" id="KW-0732">Signal</keyword>